<protein>
    <submittedName>
        <fullName evidence="1">Uncharacterized protein</fullName>
    </submittedName>
</protein>
<proteinExistence type="predicted"/>
<dbReference type="Proteomes" id="UP001387447">
    <property type="component" value="Unassembled WGS sequence"/>
</dbReference>
<organism evidence="1 2">
    <name type="scientific">Limnospira fusiformis PMC 851.14</name>
    <dbReference type="NCBI Taxonomy" id="2219512"/>
    <lineage>
        <taxon>Bacteria</taxon>
        <taxon>Bacillati</taxon>
        <taxon>Cyanobacteriota</taxon>
        <taxon>Cyanophyceae</taxon>
        <taxon>Oscillatoriophycideae</taxon>
        <taxon>Oscillatoriales</taxon>
        <taxon>Sirenicapillariaceae</taxon>
        <taxon>Limnospira</taxon>
    </lineage>
</organism>
<gene>
    <name evidence="1" type="ORF">AAEJ74_12950</name>
</gene>
<accession>A0ABU9EL02</accession>
<keyword evidence="2" id="KW-1185">Reference proteome</keyword>
<evidence type="ECO:0000313" key="2">
    <source>
        <dbReference type="Proteomes" id="UP001387447"/>
    </source>
</evidence>
<dbReference type="RefSeq" id="WP_280949139.1">
    <property type="nucleotide sequence ID" value="NZ_JBBWYZ010000010.1"/>
</dbReference>
<comment type="caution">
    <text evidence="1">The sequence shown here is derived from an EMBL/GenBank/DDBJ whole genome shotgun (WGS) entry which is preliminary data.</text>
</comment>
<evidence type="ECO:0000313" key="1">
    <source>
        <dbReference type="EMBL" id="MEK9512567.1"/>
    </source>
</evidence>
<dbReference type="EMBL" id="JBBWYZ010000010">
    <property type="protein sequence ID" value="MEK9512567.1"/>
    <property type="molecule type" value="Genomic_DNA"/>
</dbReference>
<reference evidence="1 2" key="1">
    <citation type="journal article" date="2024" name="Front. Microbiol.">
        <title>Transcriptomic insights into the dominance of two phototrophs throughout the water column of a tropical hypersaline-alkaline crater lake (Dziani Dzaha, Mayotte).</title>
        <authorList>
            <person name="Duperron S."/>
            <person name="Halary S."/>
            <person name="Bouly J.-P."/>
            <person name="Roussel T."/>
            <person name="Hugoni M."/>
            <person name="Bruto M."/>
            <person name="Oger P."/>
            <person name="Duval C."/>
            <person name="Woo A."/>
            <person name="Jezequiel D."/>
            <person name="Ader M."/>
            <person name="Leboulanger C."/>
            <person name="Agogue H."/>
            <person name="Grossi V."/>
            <person name="Trousselier M."/>
            <person name="Bernard C."/>
        </authorList>
    </citation>
    <scope>NUCLEOTIDE SEQUENCE [LARGE SCALE GENOMIC DNA]</scope>
    <source>
        <strain evidence="1 2">PMC 851.14</strain>
    </source>
</reference>
<sequence length="40" mass="4515">MVQAGHSVSLIMDGWQWSRLGSRFYLTPSVPRFNLTGCES</sequence>
<name>A0ABU9EL02_LIMFS</name>